<sequence length="116" mass="12588">MTMSNHNTPVAHISLVCVQSSLLLERLLQTLRYRGFNVVSMASNDLSANETEVHLVVKGQGKLTTLQKSFEALIEVQQCYLTADQAKLASLLEFGLSTKFSPAKTTQPGSYAAEGA</sequence>
<name>A0ABT5FGJ2_9GAMM</name>
<comment type="caution">
    <text evidence="1">The sequence shown here is derived from an EMBL/GenBank/DDBJ whole genome shotgun (WGS) entry which is preliminary data.</text>
</comment>
<proteinExistence type="predicted"/>
<evidence type="ECO:0000313" key="1">
    <source>
        <dbReference type="EMBL" id="MDC2889881.1"/>
    </source>
</evidence>
<dbReference type="RefSeq" id="WP_215964585.1">
    <property type="nucleotide sequence ID" value="NZ_JAQOMS010000002.1"/>
</dbReference>
<evidence type="ECO:0000313" key="2">
    <source>
        <dbReference type="Proteomes" id="UP001528411"/>
    </source>
</evidence>
<protein>
    <submittedName>
        <fullName evidence="1">ACT domain-containing protein</fullName>
    </submittedName>
</protein>
<dbReference type="EMBL" id="JAQOMS010000002">
    <property type="protein sequence ID" value="MDC2889881.1"/>
    <property type="molecule type" value="Genomic_DNA"/>
</dbReference>
<reference evidence="1 2" key="1">
    <citation type="submission" date="2023-01" db="EMBL/GenBank/DDBJ databases">
        <title>Psychrosphaera sp. nov., isolated from marine algae.</title>
        <authorList>
            <person name="Bayburt H."/>
            <person name="Choi B.J."/>
            <person name="Kim J.M."/>
            <person name="Choi D.G."/>
            <person name="Jeon C.O."/>
        </authorList>
    </citation>
    <scope>NUCLEOTIDE SEQUENCE [LARGE SCALE GENOMIC DNA]</scope>
    <source>
        <strain evidence="1 2">G1-22</strain>
    </source>
</reference>
<dbReference type="Pfam" id="PF13710">
    <property type="entry name" value="ACT_5"/>
    <property type="match status" value="1"/>
</dbReference>
<accession>A0ABT5FGJ2</accession>
<organism evidence="1 2">
    <name type="scientific">Psychrosphaera algicola</name>
    <dbReference type="NCBI Taxonomy" id="3023714"/>
    <lineage>
        <taxon>Bacteria</taxon>
        <taxon>Pseudomonadati</taxon>
        <taxon>Pseudomonadota</taxon>
        <taxon>Gammaproteobacteria</taxon>
        <taxon>Alteromonadales</taxon>
        <taxon>Pseudoalteromonadaceae</taxon>
        <taxon>Psychrosphaera</taxon>
    </lineage>
</organism>
<gene>
    <name evidence="1" type="ORF">PN838_15300</name>
</gene>
<dbReference type="Proteomes" id="UP001528411">
    <property type="component" value="Unassembled WGS sequence"/>
</dbReference>
<keyword evidence="2" id="KW-1185">Reference proteome</keyword>